<gene>
    <name evidence="3" type="ORF">BC938DRAFT_478513</name>
</gene>
<feature type="transmembrane region" description="Helical" evidence="1">
    <location>
        <begin position="9"/>
        <end position="27"/>
    </location>
</feature>
<dbReference type="Gene3D" id="3.80.10.10">
    <property type="entry name" value="Ribonuclease Inhibitor"/>
    <property type="match status" value="1"/>
</dbReference>
<evidence type="ECO:0000256" key="1">
    <source>
        <dbReference type="SAM" id="Phobius"/>
    </source>
</evidence>
<evidence type="ECO:0000259" key="2">
    <source>
        <dbReference type="Pfam" id="PF12937"/>
    </source>
</evidence>
<dbReference type="Pfam" id="PF12937">
    <property type="entry name" value="F-box-like"/>
    <property type="match status" value="1"/>
</dbReference>
<sequence>MNDKIPEDIWLSILAFLPIPSLFQFAATSSSMRTFVLTAFCLWATLDLRESAWPIDDDDDDDCYYGDIVPLPCALAKLNRILPSSTKHAVRSILLDGMSVDCQLLRQILLTFPQVEALSLRSCQKLTLNQLIFVLNNFTNSHNYPPSLHRLRVAGLPIDRRPGDLSDVGRFTRLKFLLGYSTNPTVSLDITICSSCKNFITPTTNYPCSVCSKCVEPLCSRCEEKRVCATCDLRLCAICNDRGAMVRRDCGLDEDLKDFHEQDGLTEVQCRECAMLWKCSACRRVGCERCEEMGVIFKQEGSDIMLCDVCWSMRE</sequence>
<dbReference type="CDD" id="cd09917">
    <property type="entry name" value="F-box_SF"/>
    <property type="match status" value="1"/>
</dbReference>
<accession>A0A433QMR9</accession>
<keyword evidence="1" id="KW-0472">Membrane</keyword>
<keyword evidence="4" id="KW-1185">Reference proteome</keyword>
<dbReference type="SUPFAM" id="SSF81383">
    <property type="entry name" value="F-box domain"/>
    <property type="match status" value="1"/>
</dbReference>
<dbReference type="AlphaFoldDB" id="A0A433QMR9"/>
<protein>
    <recommendedName>
        <fullName evidence="2">F-box domain-containing protein</fullName>
    </recommendedName>
</protein>
<name>A0A433QMR9_9FUNG</name>
<dbReference type="EMBL" id="RBNJ01003315">
    <property type="protein sequence ID" value="RUS31074.1"/>
    <property type="molecule type" value="Genomic_DNA"/>
</dbReference>
<dbReference type="InterPro" id="IPR032675">
    <property type="entry name" value="LRR_dom_sf"/>
</dbReference>
<keyword evidence="1" id="KW-1133">Transmembrane helix</keyword>
<proteinExistence type="predicted"/>
<dbReference type="Proteomes" id="UP000274822">
    <property type="component" value="Unassembled WGS sequence"/>
</dbReference>
<evidence type="ECO:0000313" key="3">
    <source>
        <dbReference type="EMBL" id="RUS31074.1"/>
    </source>
</evidence>
<evidence type="ECO:0000313" key="4">
    <source>
        <dbReference type="Proteomes" id="UP000274822"/>
    </source>
</evidence>
<organism evidence="3 4">
    <name type="scientific">Jimgerdemannia flammicorona</name>
    <dbReference type="NCBI Taxonomy" id="994334"/>
    <lineage>
        <taxon>Eukaryota</taxon>
        <taxon>Fungi</taxon>
        <taxon>Fungi incertae sedis</taxon>
        <taxon>Mucoromycota</taxon>
        <taxon>Mucoromycotina</taxon>
        <taxon>Endogonomycetes</taxon>
        <taxon>Endogonales</taxon>
        <taxon>Endogonaceae</taxon>
        <taxon>Jimgerdemannia</taxon>
    </lineage>
</organism>
<comment type="caution">
    <text evidence="3">The sequence shown here is derived from an EMBL/GenBank/DDBJ whole genome shotgun (WGS) entry which is preliminary data.</text>
</comment>
<keyword evidence="1" id="KW-0812">Transmembrane</keyword>
<feature type="domain" description="F-box" evidence="2">
    <location>
        <begin position="4"/>
        <end position="49"/>
    </location>
</feature>
<dbReference type="InterPro" id="IPR001810">
    <property type="entry name" value="F-box_dom"/>
</dbReference>
<dbReference type="InterPro" id="IPR036047">
    <property type="entry name" value="F-box-like_dom_sf"/>
</dbReference>
<reference evidence="3 4" key="1">
    <citation type="journal article" date="2018" name="New Phytol.">
        <title>Phylogenomics of Endogonaceae and evolution of mycorrhizas within Mucoromycota.</title>
        <authorList>
            <person name="Chang Y."/>
            <person name="Desiro A."/>
            <person name="Na H."/>
            <person name="Sandor L."/>
            <person name="Lipzen A."/>
            <person name="Clum A."/>
            <person name="Barry K."/>
            <person name="Grigoriev I.V."/>
            <person name="Martin F.M."/>
            <person name="Stajich J.E."/>
            <person name="Smith M.E."/>
            <person name="Bonito G."/>
            <person name="Spatafora J.W."/>
        </authorList>
    </citation>
    <scope>NUCLEOTIDE SEQUENCE [LARGE SCALE GENOMIC DNA]</scope>
    <source>
        <strain evidence="3 4">AD002</strain>
    </source>
</reference>